<feature type="region of interest" description="Disordered" evidence="3">
    <location>
        <begin position="191"/>
        <end position="231"/>
    </location>
</feature>
<evidence type="ECO:0000313" key="5">
    <source>
        <dbReference type="EMBL" id="EEB16544.1"/>
    </source>
</evidence>
<dbReference type="SMART" id="SM00256">
    <property type="entry name" value="FBOX"/>
    <property type="match status" value="1"/>
</dbReference>
<sequence>MNNNNSNSNQKIKRFFGVKKKIKSDTIKNKGIIFETYTVAPAPSRDYYALQLHQKEFHWTKWKICHGPPLVAPTQKTITLDEFKRNSTLQRELTYIFGTDITSLMSDVADEKWSLISMPSNVLQKILSYMSVPDILSLSQVSKRLSKECSSNELWKDICKRQWKILLHNDIEKAGLLGWKTVFLEKMRPKRTKEHGQMMRKPNFSNRARINSLSTLNTPDSKGSISKSSYYAGSNKRMQDIKNGGSDLLARDYKSMSMSTGKSGKSTERTHSVNKAPNNSRNNEKRPASGEKLNSNVQKYQQNSYLNVNTLHQVDSKSMAKDSLPPKQSIRAITKSKVTSIRTRPSSFQNFQSSSSSSTNQTPPKSRSERLRPSTVSIHYLFDMTEIWRAFQSYS</sequence>
<reference evidence="5" key="2">
    <citation type="submission" date="2007-04" db="EMBL/GenBank/DDBJ databases">
        <title>The genome of the human body louse.</title>
        <authorList>
            <consortium name="The Human Body Louse Genome Consortium"/>
            <person name="Kirkness E."/>
            <person name="Walenz B."/>
            <person name="Hass B."/>
            <person name="Bruggner R."/>
            <person name="Strausberg R."/>
        </authorList>
    </citation>
    <scope>NUCLEOTIDE SEQUENCE</scope>
    <source>
        <strain evidence="5">USDA</strain>
    </source>
</reference>
<dbReference type="PROSITE" id="PS50181">
    <property type="entry name" value="FBOX"/>
    <property type="match status" value="1"/>
</dbReference>
<dbReference type="EMBL" id="AAZO01005206">
    <property type="status" value="NOT_ANNOTATED_CDS"/>
    <property type="molecule type" value="Genomic_DNA"/>
</dbReference>
<keyword evidence="7" id="KW-1185">Reference proteome</keyword>
<evidence type="ECO:0000313" key="7">
    <source>
        <dbReference type="Proteomes" id="UP000009046"/>
    </source>
</evidence>
<reference evidence="5" key="1">
    <citation type="submission" date="2007-04" db="EMBL/GenBank/DDBJ databases">
        <title>Annotation of Pediculus humanus corporis strain USDA.</title>
        <authorList>
            <person name="Kirkness E."/>
            <person name="Hannick L."/>
            <person name="Hass B."/>
            <person name="Bruggner R."/>
            <person name="Lawson D."/>
            <person name="Bidwell S."/>
            <person name="Joardar V."/>
            <person name="Caler E."/>
            <person name="Walenz B."/>
            <person name="Inman J."/>
            <person name="Schobel S."/>
            <person name="Galinsky K."/>
            <person name="Amedeo P."/>
            <person name="Strausberg R."/>
        </authorList>
    </citation>
    <scope>NUCLEOTIDE SEQUENCE</scope>
    <source>
        <strain evidence="5">USDA</strain>
    </source>
</reference>
<dbReference type="Proteomes" id="UP000009046">
    <property type="component" value="Unassembled WGS sequence"/>
</dbReference>
<evidence type="ECO:0000256" key="2">
    <source>
        <dbReference type="ARBA" id="ARBA00022786"/>
    </source>
</evidence>
<reference evidence="6" key="3">
    <citation type="submission" date="2020-05" db="UniProtKB">
        <authorList>
            <consortium name="EnsemblMetazoa"/>
        </authorList>
    </citation>
    <scope>IDENTIFICATION</scope>
    <source>
        <strain evidence="6">USDA</strain>
    </source>
</reference>
<dbReference type="VEuPathDB" id="VectorBase:PHUM426290"/>
<dbReference type="PANTHER" id="PTHR46550:SF1">
    <property type="entry name" value="F-BOX PROTEIN 3"/>
    <property type="match status" value="1"/>
</dbReference>
<dbReference type="InterPro" id="IPR001810">
    <property type="entry name" value="F-box_dom"/>
</dbReference>
<feature type="compositionally biased region" description="Polar residues" evidence="3">
    <location>
        <begin position="203"/>
        <end position="231"/>
    </location>
</feature>
<feature type="compositionally biased region" description="Low complexity" evidence="3">
    <location>
        <begin position="255"/>
        <end position="264"/>
    </location>
</feature>
<dbReference type="Pfam" id="PF12937">
    <property type="entry name" value="F-box-like"/>
    <property type="match status" value="1"/>
</dbReference>
<dbReference type="RefSeq" id="XP_002429282.1">
    <property type="nucleotide sequence ID" value="XM_002429237.1"/>
</dbReference>
<dbReference type="OrthoDB" id="3219396at2759"/>
<evidence type="ECO:0000313" key="6">
    <source>
        <dbReference type="EnsemblMetazoa" id="PHUM426290-PA"/>
    </source>
</evidence>
<dbReference type="Gene3D" id="1.20.1280.50">
    <property type="match status" value="1"/>
</dbReference>
<dbReference type="AlphaFoldDB" id="E0VT38"/>
<evidence type="ECO:0000256" key="3">
    <source>
        <dbReference type="SAM" id="MobiDB-lite"/>
    </source>
</evidence>
<keyword evidence="2" id="KW-0833">Ubl conjugation pathway</keyword>
<dbReference type="eggNOG" id="KOG1777">
    <property type="taxonomic scope" value="Eukaryota"/>
</dbReference>
<dbReference type="STRING" id="121224.E0VT38"/>
<dbReference type="EMBL" id="DS235759">
    <property type="protein sequence ID" value="EEB16544.1"/>
    <property type="molecule type" value="Genomic_DNA"/>
</dbReference>
<dbReference type="HOGENOM" id="CLU_698910_0_0_1"/>
<dbReference type="SUPFAM" id="SSF81383">
    <property type="entry name" value="F-box domain"/>
    <property type="match status" value="1"/>
</dbReference>
<dbReference type="InParanoid" id="E0VT38"/>
<evidence type="ECO:0000256" key="1">
    <source>
        <dbReference type="ARBA" id="ARBA00004906"/>
    </source>
</evidence>
<feature type="domain" description="F-box" evidence="4">
    <location>
        <begin position="112"/>
        <end position="158"/>
    </location>
</feature>
<feature type="compositionally biased region" description="Low complexity" evidence="3">
    <location>
        <begin position="346"/>
        <end position="362"/>
    </location>
</feature>
<organism>
    <name type="scientific">Pediculus humanus subsp. corporis</name>
    <name type="common">Body louse</name>
    <dbReference type="NCBI Taxonomy" id="121224"/>
    <lineage>
        <taxon>Eukaryota</taxon>
        <taxon>Metazoa</taxon>
        <taxon>Ecdysozoa</taxon>
        <taxon>Arthropoda</taxon>
        <taxon>Hexapoda</taxon>
        <taxon>Insecta</taxon>
        <taxon>Pterygota</taxon>
        <taxon>Neoptera</taxon>
        <taxon>Paraneoptera</taxon>
        <taxon>Psocodea</taxon>
        <taxon>Troctomorpha</taxon>
        <taxon>Phthiraptera</taxon>
        <taxon>Anoplura</taxon>
        <taxon>Pediculidae</taxon>
        <taxon>Pediculus</taxon>
    </lineage>
</organism>
<dbReference type="KEGG" id="phu:Phum_PHUM426290"/>
<dbReference type="CTD" id="8229970"/>
<proteinExistence type="predicted"/>
<feature type="region of interest" description="Disordered" evidence="3">
    <location>
        <begin position="337"/>
        <end position="372"/>
    </location>
</feature>
<dbReference type="PANTHER" id="PTHR46550">
    <property type="entry name" value="F-BOX ONLY PROTEIN 3"/>
    <property type="match status" value="1"/>
</dbReference>
<name>E0VT38_PEDHC</name>
<accession>E0VT38</accession>
<protein>
    <recommendedName>
        <fullName evidence="4">F-box domain-containing protein</fullName>
    </recommendedName>
</protein>
<feature type="region of interest" description="Disordered" evidence="3">
    <location>
        <begin position="255"/>
        <end position="293"/>
    </location>
</feature>
<dbReference type="GeneID" id="8229970"/>
<dbReference type="EnsemblMetazoa" id="PHUM426290-RA">
    <property type="protein sequence ID" value="PHUM426290-PA"/>
    <property type="gene ID" value="PHUM426290"/>
</dbReference>
<comment type="pathway">
    <text evidence="1">Protein modification; protein ubiquitination.</text>
</comment>
<dbReference type="GO" id="GO:0005737">
    <property type="term" value="C:cytoplasm"/>
    <property type="evidence" value="ECO:0007669"/>
    <property type="project" value="TreeGrafter"/>
</dbReference>
<evidence type="ECO:0000259" key="4">
    <source>
        <dbReference type="PROSITE" id="PS50181"/>
    </source>
</evidence>
<dbReference type="InterPro" id="IPR052121">
    <property type="entry name" value="F-box_SCF_Substrate_Recog"/>
</dbReference>
<gene>
    <name evidence="6" type="primary">8229970</name>
    <name evidence="5" type="ORF">Phum_PHUM426290</name>
</gene>
<dbReference type="InterPro" id="IPR036047">
    <property type="entry name" value="F-box-like_dom_sf"/>
</dbReference>